<dbReference type="Gene3D" id="1.10.287.70">
    <property type="match status" value="2"/>
</dbReference>
<keyword evidence="5 8" id="KW-0406">Ion transport</keyword>
<name>A0A5M8PEP8_9LECA</name>
<evidence type="ECO:0000256" key="1">
    <source>
        <dbReference type="ARBA" id="ARBA00004141"/>
    </source>
</evidence>
<feature type="transmembrane region" description="Helical" evidence="10">
    <location>
        <begin position="130"/>
        <end position="150"/>
    </location>
</feature>
<keyword evidence="4 10" id="KW-1133">Transmembrane helix</keyword>
<keyword evidence="6 10" id="KW-0472">Membrane</keyword>
<accession>A0A5M8PEP8</accession>
<dbReference type="OrthoDB" id="297496at2759"/>
<feature type="region of interest" description="Disordered" evidence="9">
    <location>
        <begin position="583"/>
        <end position="608"/>
    </location>
</feature>
<feature type="transmembrane region" description="Helical" evidence="10">
    <location>
        <begin position="355"/>
        <end position="376"/>
    </location>
</feature>
<keyword evidence="2 8" id="KW-0813">Transport</keyword>
<evidence type="ECO:0000256" key="6">
    <source>
        <dbReference type="ARBA" id="ARBA00023136"/>
    </source>
</evidence>
<feature type="region of interest" description="Disordered" evidence="9">
    <location>
        <begin position="640"/>
        <end position="695"/>
    </location>
</feature>
<keyword evidence="3 8" id="KW-0812">Transmembrane</keyword>
<feature type="transmembrane region" description="Helical" evidence="10">
    <location>
        <begin position="162"/>
        <end position="184"/>
    </location>
</feature>
<dbReference type="AlphaFoldDB" id="A0A5M8PEP8"/>
<feature type="transmembrane region" description="Helical" evidence="10">
    <location>
        <begin position="416"/>
        <end position="436"/>
    </location>
</feature>
<gene>
    <name evidence="12" type="ORF">FRX48_08984</name>
</gene>
<evidence type="ECO:0000256" key="3">
    <source>
        <dbReference type="ARBA" id="ARBA00022692"/>
    </source>
</evidence>
<feature type="transmembrane region" description="Helical" evidence="10">
    <location>
        <begin position="90"/>
        <end position="110"/>
    </location>
</feature>
<feature type="transmembrane region" description="Helical" evidence="10">
    <location>
        <begin position="204"/>
        <end position="223"/>
    </location>
</feature>
<evidence type="ECO:0000256" key="7">
    <source>
        <dbReference type="ARBA" id="ARBA00023303"/>
    </source>
</evidence>
<dbReference type="GO" id="GO:0030322">
    <property type="term" value="P:stabilization of membrane potential"/>
    <property type="evidence" value="ECO:0007669"/>
    <property type="project" value="TreeGrafter"/>
</dbReference>
<evidence type="ECO:0000256" key="9">
    <source>
        <dbReference type="SAM" id="MobiDB-lite"/>
    </source>
</evidence>
<sequence length="695" mass="77149">MPEQDTGTAAEPGVRERPEEYVTKDEEEAEEDYLAPSRWWFSSTLFPLIAGTFGPLATAFNICALVMDWRVIVDSSSAEAEGADVRDPKWLLAVNGMALVIAVLANLATLAHMFNRLSFTISQSATIGGWYVSSFLLTGLIAAAPSRLPLPAGENRTFSQAYYYAILSAALYSILASLLVVTSFGVYIGRYSRNYKLSFSQRTLMVQAMAFLGYILAAAAVFGRVEGWNFLDAVYWTDVTILTIGFGDYSPKTHLGRGLLFPMAIGGILFLGLIIASIRTLVLERGTKKVTVRMVEKAREQALKHLDIKQGTVRFNLFRKSRVPSNISSELDRREQEFNIMREVQKKAANDNRMIAFSTSAVVWIFLWFVGAVVFWQAEQDYANWTYFESLYFTYVSLLTIGYGDFYPQDNSAKPAFVLWSMIALPTLTVLIGAIGDLISEGVDTLTLWIGRHLPNRKGTLADLKGNAAKAAGSAYQEAKPPGFMSNAKAEDGDFDTEAEADAVAGIGQNMEEGSARGDTTQQDANAAGKHYRHYLLMKEMKNVVQHLNASPPRQYSYAEWTWFLKLLGEDESASDHHRSIGRIQIGEETGKTKENAPAGAEEGDGEVQAWSWMGPESPLMSSIEEPKWVLGRLMSTLEEELKQKGDEHDGRKSKESPDEKQGQGEESIQEPQARRNRRSLYAGLRPTGLKQHTT</sequence>
<dbReference type="PANTHER" id="PTHR11003:SF301">
    <property type="entry name" value="POTASSIUM CHANNEL PROTEIN"/>
    <property type="match status" value="1"/>
</dbReference>
<feature type="compositionally biased region" description="Basic and acidic residues" evidence="9">
    <location>
        <begin position="13"/>
        <end position="24"/>
    </location>
</feature>
<feature type="transmembrane region" description="Helical" evidence="10">
    <location>
        <begin position="230"/>
        <end position="247"/>
    </location>
</feature>
<keyword evidence="7 8" id="KW-0407">Ion channel</keyword>
<protein>
    <submittedName>
        <fullName evidence="12">Potassium channel</fullName>
    </submittedName>
</protein>
<evidence type="ECO:0000256" key="10">
    <source>
        <dbReference type="SAM" id="Phobius"/>
    </source>
</evidence>
<evidence type="ECO:0000256" key="8">
    <source>
        <dbReference type="RuleBase" id="RU003857"/>
    </source>
</evidence>
<feature type="transmembrane region" description="Helical" evidence="10">
    <location>
        <begin position="259"/>
        <end position="282"/>
    </location>
</feature>
<dbReference type="GO" id="GO:0015271">
    <property type="term" value="F:outward rectifier potassium channel activity"/>
    <property type="evidence" value="ECO:0007669"/>
    <property type="project" value="TreeGrafter"/>
</dbReference>
<feature type="transmembrane region" description="Helical" evidence="10">
    <location>
        <begin position="45"/>
        <end position="69"/>
    </location>
</feature>
<dbReference type="InterPro" id="IPR003280">
    <property type="entry name" value="2pore_dom_K_chnl"/>
</dbReference>
<comment type="caution">
    <text evidence="12">The sequence shown here is derived from an EMBL/GenBank/DDBJ whole genome shotgun (WGS) entry which is preliminary data.</text>
</comment>
<dbReference type="InterPro" id="IPR013099">
    <property type="entry name" value="K_chnl_dom"/>
</dbReference>
<dbReference type="EMBL" id="VXIT01000019">
    <property type="protein sequence ID" value="KAA6407182.1"/>
    <property type="molecule type" value="Genomic_DNA"/>
</dbReference>
<feature type="transmembrane region" description="Helical" evidence="10">
    <location>
        <begin position="382"/>
        <end position="404"/>
    </location>
</feature>
<dbReference type="PANTHER" id="PTHR11003">
    <property type="entry name" value="POTASSIUM CHANNEL, SUBFAMILY K"/>
    <property type="match status" value="1"/>
</dbReference>
<comment type="similarity">
    <text evidence="8">Belongs to the two pore domain potassium channel (TC 1.A.1.8) family.</text>
</comment>
<reference evidence="12 13" key="1">
    <citation type="submission" date="2019-09" db="EMBL/GenBank/DDBJ databases">
        <title>The hologenome of the rock-dwelling lichen Lasallia pustulata.</title>
        <authorList>
            <person name="Greshake Tzovaras B."/>
            <person name="Segers F."/>
            <person name="Bicker A."/>
            <person name="Dal Grande F."/>
            <person name="Otte J."/>
            <person name="Hankeln T."/>
            <person name="Schmitt I."/>
            <person name="Ebersberger I."/>
        </authorList>
    </citation>
    <scope>NUCLEOTIDE SEQUENCE [LARGE SCALE GENOMIC DNA]</scope>
    <source>
        <strain evidence="12">A1-1</strain>
    </source>
</reference>
<dbReference type="Proteomes" id="UP000324767">
    <property type="component" value="Unassembled WGS sequence"/>
</dbReference>
<dbReference type="GO" id="GO:0022841">
    <property type="term" value="F:potassium ion leak channel activity"/>
    <property type="evidence" value="ECO:0007669"/>
    <property type="project" value="TreeGrafter"/>
</dbReference>
<evidence type="ECO:0000256" key="4">
    <source>
        <dbReference type="ARBA" id="ARBA00022989"/>
    </source>
</evidence>
<proteinExistence type="inferred from homology"/>
<comment type="subcellular location">
    <subcellularLocation>
        <location evidence="1">Membrane</location>
        <topology evidence="1">Multi-pass membrane protein</topology>
    </subcellularLocation>
</comment>
<dbReference type="SUPFAM" id="SSF81324">
    <property type="entry name" value="Voltage-gated potassium channels"/>
    <property type="match status" value="2"/>
</dbReference>
<evidence type="ECO:0000313" key="12">
    <source>
        <dbReference type="EMBL" id="KAA6407182.1"/>
    </source>
</evidence>
<evidence type="ECO:0000256" key="5">
    <source>
        <dbReference type="ARBA" id="ARBA00023065"/>
    </source>
</evidence>
<evidence type="ECO:0000313" key="13">
    <source>
        <dbReference type="Proteomes" id="UP000324767"/>
    </source>
</evidence>
<evidence type="ECO:0000256" key="2">
    <source>
        <dbReference type="ARBA" id="ARBA00022448"/>
    </source>
</evidence>
<evidence type="ECO:0000259" key="11">
    <source>
        <dbReference type="Pfam" id="PF07885"/>
    </source>
</evidence>
<dbReference type="Pfam" id="PF07885">
    <property type="entry name" value="Ion_trans_2"/>
    <property type="match status" value="2"/>
</dbReference>
<feature type="region of interest" description="Disordered" evidence="9">
    <location>
        <begin position="1"/>
        <end position="28"/>
    </location>
</feature>
<organism evidence="12 13">
    <name type="scientific">Lasallia pustulata</name>
    <dbReference type="NCBI Taxonomy" id="136370"/>
    <lineage>
        <taxon>Eukaryota</taxon>
        <taxon>Fungi</taxon>
        <taxon>Dikarya</taxon>
        <taxon>Ascomycota</taxon>
        <taxon>Pezizomycotina</taxon>
        <taxon>Lecanoromycetes</taxon>
        <taxon>OSLEUM clade</taxon>
        <taxon>Umbilicariomycetidae</taxon>
        <taxon>Umbilicariales</taxon>
        <taxon>Umbilicariaceae</taxon>
        <taxon>Lasallia</taxon>
    </lineage>
</organism>
<dbReference type="GO" id="GO:0005886">
    <property type="term" value="C:plasma membrane"/>
    <property type="evidence" value="ECO:0007669"/>
    <property type="project" value="TreeGrafter"/>
</dbReference>
<feature type="domain" description="Potassium channel" evidence="11">
    <location>
        <begin position="364"/>
        <end position="440"/>
    </location>
</feature>
<feature type="compositionally biased region" description="Basic and acidic residues" evidence="9">
    <location>
        <begin position="640"/>
        <end position="664"/>
    </location>
</feature>
<feature type="domain" description="Potassium channel" evidence="11">
    <location>
        <begin position="214"/>
        <end position="282"/>
    </location>
</feature>
<dbReference type="PRINTS" id="PR01333">
    <property type="entry name" value="2POREKCHANEL"/>
</dbReference>